<evidence type="ECO:0000256" key="1">
    <source>
        <dbReference type="SAM" id="MobiDB-lite"/>
    </source>
</evidence>
<evidence type="ECO:0000313" key="3">
    <source>
        <dbReference type="Proteomes" id="UP001066276"/>
    </source>
</evidence>
<dbReference type="Proteomes" id="UP001066276">
    <property type="component" value="Chromosome 4_1"/>
</dbReference>
<evidence type="ECO:0000313" key="2">
    <source>
        <dbReference type="EMBL" id="KAJ1172602.1"/>
    </source>
</evidence>
<dbReference type="EMBL" id="JANPWB010000007">
    <property type="protein sequence ID" value="KAJ1172602.1"/>
    <property type="molecule type" value="Genomic_DNA"/>
</dbReference>
<sequence>MKERPQQLPNQTISSMIEKKLDSMNREVASFRADTAAYHRDVDAILKNQQLLLAAVMPYVVPQMAAAGNWGSASPTTEVCVAPSTSLPPPSRAEETPYTSEDEDVEQIIFTSKSSR</sequence>
<protein>
    <submittedName>
        <fullName evidence="2">Uncharacterized protein</fullName>
    </submittedName>
</protein>
<reference evidence="2" key="1">
    <citation type="journal article" date="2022" name="bioRxiv">
        <title>Sequencing and chromosome-scale assembly of the giantPleurodeles waltlgenome.</title>
        <authorList>
            <person name="Brown T."/>
            <person name="Elewa A."/>
            <person name="Iarovenko S."/>
            <person name="Subramanian E."/>
            <person name="Araus A.J."/>
            <person name="Petzold A."/>
            <person name="Susuki M."/>
            <person name="Suzuki K.-i.T."/>
            <person name="Hayashi T."/>
            <person name="Toyoda A."/>
            <person name="Oliveira C."/>
            <person name="Osipova E."/>
            <person name="Leigh N.D."/>
            <person name="Simon A."/>
            <person name="Yun M.H."/>
        </authorList>
    </citation>
    <scope>NUCLEOTIDE SEQUENCE</scope>
    <source>
        <strain evidence="2">20211129_DDA</strain>
        <tissue evidence="2">Liver</tissue>
    </source>
</reference>
<accession>A0AAV7T7Z7</accession>
<feature type="region of interest" description="Disordered" evidence="1">
    <location>
        <begin position="80"/>
        <end position="103"/>
    </location>
</feature>
<dbReference type="AlphaFoldDB" id="A0AAV7T7Z7"/>
<gene>
    <name evidence="2" type="ORF">NDU88_004447</name>
</gene>
<name>A0AAV7T7Z7_PLEWA</name>
<organism evidence="2 3">
    <name type="scientific">Pleurodeles waltl</name>
    <name type="common">Iberian ribbed newt</name>
    <dbReference type="NCBI Taxonomy" id="8319"/>
    <lineage>
        <taxon>Eukaryota</taxon>
        <taxon>Metazoa</taxon>
        <taxon>Chordata</taxon>
        <taxon>Craniata</taxon>
        <taxon>Vertebrata</taxon>
        <taxon>Euteleostomi</taxon>
        <taxon>Amphibia</taxon>
        <taxon>Batrachia</taxon>
        <taxon>Caudata</taxon>
        <taxon>Salamandroidea</taxon>
        <taxon>Salamandridae</taxon>
        <taxon>Pleurodelinae</taxon>
        <taxon>Pleurodeles</taxon>
    </lineage>
</organism>
<keyword evidence="3" id="KW-1185">Reference proteome</keyword>
<proteinExistence type="predicted"/>
<comment type="caution">
    <text evidence="2">The sequence shown here is derived from an EMBL/GenBank/DDBJ whole genome shotgun (WGS) entry which is preliminary data.</text>
</comment>